<reference evidence="4" key="2">
    <citation type="submission" date="2025-08" db="UniProtKB">
        <authorList>
            <consortium name="RefSeq"/>
        </authorList>
    </citation>
    <scope>IDENTIFICATION</scope>
</reference>
<keyword evidence="1" id="KW-1133">Transmembrane helix</keyword>
<dbReference type="InterPro" id="IPR026961">
    <property type="entry name" value="PGG_dom"/>
</dbReference>
<proteinExistence type="predicted"/>
<dbReference type="PANTHER" id="PTHR24177:SF329">
    <property type="entry name" value="ANKYRIN REPEAT PROTEIN"/>
    <property type="match status" value="1"/>
</dbReference>
<dbReference type="SMART" id="SM00248">
    <property type="entry name" value="ANK"/>
    <property type="match status" value="4"/>
</dbReference>
<dbReference type="Gene3D" id="1.25.40.20">
    <property type="entry name" value="Ankyrin repeat-containing domain"/>
    <property type="match status" value="2"/>
</dbReference>
<dbReference type="RefSeq" id="XP_008230404.1">
    <property type="nucleotide sequence ID" value="XM_008232182.1"/>
</dbReference>
<protein>
    <submittedName>
        <fullName evidence="4">Uncharacterized protein LOC103329682</fullName>
    </submittedName>
</protein>
<dbReference type="InterPro" id="IPR036770">
    <property type="entry name" value="Ankyrin_rpt-contain_sf"/>
</dbReference>
<keyword evidence="1" id="KW-0472">Membrane</keyword>
<feature type="transmembrane region" description="Helical" evidence="1">
    <location>
        <begin position="606"/>
        <end position="632"/>
    </location>
</feature>
<accession>A0ABM0NVE1</accession>
<dbReference type="Pfam" id="PF14223">
    <property type="entry name" value="Retrotran_gag_2"/>
    <property type="match status" value="1"/>
</dbReference>
<feature type="transmembrane region" description="Helical" evidence="1">
    <location>
        <begin position="566"/>
        <end position="586"/>
    </location>
</feature>
<name>A0ABM0NVE1_PRUMU</name>
<reference evidence="3" key="1">
    <citation type="journal article" date="2012" name="Nat. Commun.">
        <title>The genome of Prunus mume.</title>
        <authorList>
            <person name="Zhang Q."/>
            <person name="Chen W."/>
            <person name="Sun L."/>
            <person name="Zhao F."/>
            <person name="Huang B."/>
            <person name="Yang W."/>
            <person name="Tao Y."/>
            <person name="Wang J."/>
            <person name="Yuan Z."/>
            <person name="Fan G."/>
            <person name="Xing Z."/>
            <person name="Han C."/>
            <person name="Pan H."/>
            <person name="Zhong X."/>
            <person name="Shi W."/>
            <person name="Liang X."/>
            <person name="Du D."/>
            <person name="Sun F."/>
            <person name="Xu Z."/>
            <person name="Hao R."/>
            <person name="Lv T."/>
            <person name="Lv Y."/>
            <person name="Zheng Z."/>
            <person name="Sun M."/>
            <person name="Luo L."/>
            <person name="Cai M."/>
            <person name="Gao Y."/>
            <person name="Wang J."/>
            <person name="Yin Y."/>
            <person name="Xu X."/>
            <person name="Cheng T."/>
            <person name="Wang J."/>
        </authorList>
    </citation>
    <scope>NUCLEOTIDE SEQUENCE [LARGE SCALE GENOMIC DNA]</scope>
</reference>
<keyword evidence="1" id="KW-0812">Transmembrane</keyword>
<evidence type="ECO:0000313" key="4">
    <source>
        <dbReference type="RefSeq" id="XP_008230404.1"/>
    </source>
</evidence>
<dbReference type="InterPro" id="IPR002110">
    <property type="entry name" value="Ankyrin_rpt"/>
</dbReference>
<sequence>MAAKVVPSAIVLQVLNQGNYEEWSFRVKTYLLAEDLWDVVKGTTTKPPKDGEADKIKDWKKRNAKALHAIQISCGVETFSLIRGISRAHVAWDTLAEKFKPAEVEREVEEPDEDLEGEAIDDGCENNASNDFDCYESFFIDLLLGRWNSAEEFLKTKPEAVRSRITPEGETALHVAVRSVELQFVKDLVKLMTEKDLEIKDAYGFTAFACTVIQGDIEMAKCMVEKNKKLLSIRSPPNNAIPLINAYRRGQWEMANYLYSLTPLEDLKDRDGAALISQCFLSKHFEIGWDLIQRRPNLATTIDYSGQSPLNALVCMRSAFPSGSRLNLWRRWIYDCVQIPPMDMNNIRINMQPTEHDGNNQRNLIRSDMGLMRRLVTNLFEILGINRVYEMKVTHTRIFEFLRHMSKATSNLTDVGCVHTAIFQAVERGHVEFISHLCRENPNLWGITDTKGRTIFHFAIERRREKVYNLIYELSEKRRKFVVGALDKLGNTLLDLAVSFSPSTLMVQGAALQMKREIQWFKEVESIVPPKVLEAVTSKCGLTTQELFTKNHKELMAEGENSMKGAATSCTVVGALIVTIMFAAAFTVPGGNNQNTGFPIFLNERVFIIFIVSDAISLFSSTTSVMIFLGILTSRYAQEDFLKSLPTKMMLGLLALFSSIVAMMITFSCALIILLHGKFRIILPLILLASFPITSFIWMQFPFLAESFNSTYRGELFDKKIKRW</sequence>
<dbReference type="SUPFAM" id="SSF48403">
    <property type="entry name" value="Ankyrin repeat"/>
    <property type="match status" value="1"/>
</dbReference>
<dbReference type="Pfam" id="PF13962">
    <property type="entry name" value="PGG"/>
    <property type="match status" value="1"/>
</dbReference>
<gene>
    <name evidence="4" type="primary">LOC103329682</name>
</gene>
<evidence type="ECO:0000256" key="1">
    <source>
        <dbReference type="SAM" id="Phobius"/>
    </source>
</evidence>
<evidence type="ECO:0000313" key="3">
    <source>
        <dbReference type="Proteomes" id="UP000694861"/>
    </source>
</evidence>
<dbReference type="GeneID" id="103329682"/>
<feature type="domain" description="PGG" evidence="2">
    <location>
        <begin position="562"/>
        <end position="672"/>
    </location>
</feature>
<organism evidence="3 4">
    <name type="scientific">Prunus mume</name>
    <name type="common">Japanese apricot</name>
    <name type="synonym">Armeniaca mume</name>
    <dbReference type="NCBI Taxonomy" id="102107"/>
    <lineage>
        <taxon>Eukaryota</taxon>
        <taxon>Viridiplantae</taxon>
        <taxon>Streptophyta</taxon>
        <taxon>Embryophyta</taxon>
        <taxon>Tracheophyta</taxon>
        <taxon>Spermatophyta</taxon>
        <taxon>Magnoliopsida</taxon>
        <taxon>eudicotyledons</taxon>
        <taxon>Gunneridae</taxon>
        <taxon>Pentapetalae</taxon>
        <taxon>rosids</taxon>
        <taxon>fabids</taxon>
        <taxon>Rosales</taxon>
        <taxon>Rosaceae</taxon>
        <taxon>Amygdaloideae</taxon>
        <taxon>Amygdaleae</taxon>
        <taxon>Prunus</taxon>
    </lineage>
</organism>
<keyword evidence="3" id="KW-1185">Reference proteome</keyword>
<feature type="transmembrane region" description="Helical" evidence="1">
    <location>
        <begin position="681"/>
        <end position="704"/>
    </location>
</feature>
<dbReference type="PANTHER" id="PTHR24177">
    <property type="entry name" value="CASKIN"/>
    <property type="match status" value="1"/>
</dbReference>
<evidence type="ECO:0000259" key="2">
    <source>
        <dbReference type="Pfam" id="PF13962"/>
    </source>
</evidence>
<feature type="transmembrane region" description="Helical" evidence="1">
    <location>
        <begin position="653"/>
        <end position="675"/>
    </location>
</feature>
<dbReference type="Proteomes" id="UP000694861">
    <property type="component" value="Linkage group LG4"/>
</dbReference>